<evidence type="ECO:0000313" key="2">
    <source>
        <dbReference type="Proteomes" id="UP000322234"/>
    </source>
</evidence>
<dbReference type="AlphaFoldDB" id="A0A6B0R3D9"/>
<comment type="caution">
    <text evidence="1">The sequence shown here is derived from an EMBL/GenBank/DDBJ whole genome shotgun (WGS) entry which is preliminary data.</text>
</comment>
<dbReference type="EMBL" id="VBQZ03000022">
    <property type="protein sequence ID" value="MXQ84679.1"/>
    <property type="molecule type" value="Genomic_DNA"/>
</dbReference>
<dbReference type="Proteomes" id="UP000322234">
    <property type="component" value="Unassembled WGS sequence"/>
</dbReference>
<organism evidence="1 2">
    <name type="scientific">Bos mutus</name>
    <name type="common">wild yak</name>
    <dbReference type="NCBI Taxonomy" id="72004"/>
    <lineage>
        <taxon>Eukaryota</taxon>
        <taxon>Metazoa</taxon>
        <taxon>Chordata</taxon>
        <taxon>Craniata</taxon>
        <taxon>Vertebrata</taxon>
        <taxon>Euteleostomi</taxon>
        <taxon>Mammalia</taxon>
        <taxon>Eutheria</taxon>
        <taxon>Laurasiatheria</taxon>
        <taxon>Artiodactyla</taxon>
        <taxon>Ruminantia</taxon>
        <taxon>Pecora</taxon>
        <taxon>Bovidae</taxon>
        <taxon>Bovinae</taxon>
        <taxon>Bos</taxon>
    </lineage>
</organism>
<name>A0A6B0R3D9_9CETA</name>
<proteinExistence type="predicted"/>
<accession>A0A6B0R3D9</accession>
<gene>
    <name evidence="1" type="ORF">E5288_WYG016654</name>
</gene>
<sequence length="129" mass="14305">MSSADTALEDLTAAAVSQMRVWKEGGAVTEAQCEHLLFSPLTKTVTGITDFLTHPAQLFTGFPQKQCSKKVKHKFISDEAAQDIQEPCGSNHGDCDNSYFIFLRSSRHHFCESGQLHRTISLEINKMSS</sequence>
<protein>
    <submittedName>
        <fullName evidence="1">Uncharacterized protein</fullName>
    </submittedName>
</protein>
<keyword evidence="2" id="KW-1185">Reference proteome</keyword>
<reference evidence="1" key="1">
    <citation type="submission" date="2019-10" db="EMBL/GenBank/DDBJ databases">
        <title>The sequence and de novo assembly of the wild yak genome.</title>
        <authorList>
            <person name="Liu Y."/>
        </authorList>
    </citation>
    <scope>NUCLEOTIDE SEQUENCE [LARGE SCALE GENOMIC DNA]</scope>
    <source>
        <strain evidence="1">WY2019</strain>
    </source>
</reference>
<evidence type="ECO:0000313" key="1">
    <source>
        <dbReference type="EMBL" id="MXQ84679.1"/>
    </source>
</evidence>